<organism evidence="2 3">
    <name type="scientific">Rhizorhabdus histidinilytica</name>
    <dbReference type="NCBI Taxonomy" id="439228"/>
    <lineage>
        <taxon>Bacteria</taxon>
        <taxon>Pseudomonadati</taxon>
        <taxon>Pseudomonadota</taxon>
        <taxon>Alphaproteobacteria</taxon>
        <taxon>Sphingomonadales</taxon>
        <taxon>Sphingomonadaceae</taxon>
        <taxon>Rhizorhabdus</taxon>
    </lineage>
</organism>
<evidence type="ECO:0000256" key="1">
    <source>
        <dbReference type="SAM" id="MobiDB-lite"/>
    </source>
</evidence>
<reference evidence="3" key="1">
    <citation type="submission" date="2017-02" db="EMBL/GenBank/DDBJ databases">
        <authorList>
            <person name="Varghese N."/>
            <person name="Submissions S."/>
        </authorList>
    </citation>
    <scope>NUCLEOTIDE SEQUENCE [LARGE SCALE GENOMIC DNA]</scope>
    <source>
        <strain evidence="3">UM2</strain>
    </source>
</reference>
<feature type="region of interest" description="Disordered" evidence="1">
    <location>
        <begin position="1"/>
        <end position="26"/>
    </location>
</feature>
<evidence type="ECO:0000313" key="2">
    <source>
        <dbReference type="EMBL" id="SKC14454.1"/>
    </source>
</evidence>
<evidence type="ECO:0000313" key="3">
    <source>
        <dbReference type="Proteomes" id="UP000189818"/>
    </source>
</evidence>
<proteinExistence type="predicted"/>
<dbReference type="STRING" id="439228.SAMN06295920_12815"/>
<sequence>MTTAEKIRYYEERARQEREAAERASCPEARRAHLALAFQHDGAAARERARRPRVD</sequence>
<dbReference type="EMBL" id="FUYM01000028">
    <property type="protein sequence ID" value="SKC14454.1"/>
    <property type="molecule type" value="Genomic_DNA"/>
</dbReference>
<feature type="compositionally biased region" description="Basic and acidic residues" evidence="1">
    <location>
        <begin position="1"/>
        <end position="22"/>
    </location>
</feature>
<gene>
    <name evidence="2" type="ORF">SAMN06295920_12815</name>
</gene>
<dbReference type="AlphaFoldDB" id="A0A1T5H1A3"/>
<dbReference type="RefSeq" id="WP_190282710.1">
    <property type="nucleotide sequence ID" value="NZ_JBDHSL010000050.1"/>
</dbReference>
<keyword evidence="3" id="KW-1185">Reference proteome</keyword>
<name>A0A1T5H1A3_9SPHN</name>
<protein>
    <submittedName>
        <fullName evidence="2">Uncharacterized protein</fullName>
    </submittedName>
</protein>
<dbReference type="Proteomes" id="UP000189818">
    <property type="component" value="Unassembled WGS sequence"/>
</dbReference>
<accession>A0A1T5H1A3</accession>